<dbReference type="AlphaFoldDB" id="A0A1H7K492"/>
<organism evidence="1 2">
    <name type="scientific">Parapedobacter koreensis</name>
    <dbReference type="NCBI Taxonomy" id="332977"/>
    <lineage>
        <taxon>Bacteria</taxon>
        <taxon>Pseudomonadati</taxon>
        <taxon>Bacteroidota</taxon>
        <taxon>Sphingobacteriia</taxon>
        <taxon>Sphingobacteriales</taxon>
        <taxon>Sphingobacteriaceae</taxon>
        <taxon>Parapedobacter</taxon>
    </lineage>
</organism>
<dbReference type="STRING" id="332977.SAMN05421740_102768"/>
<dbReference type="RefSeq" id="WP_090604203.1">
    <property type="nucleotide sequence ID" value="NZ_FNZR01000002.1"/>
</dbReference>
<sequence>MTEDKFVIGLTDVKTEAFTINEPSDDIINSFDVGFLNVGVDVYFNTDADNNKVTIHLAFSYDYGDDASGDLLRLFHYKGSFAFELDDLKSLISPETKNVRLPGNVLERLLDLSISTARGIIIAKSTGSFINKYYLPVFDVTRLLKDDMDIE</sequence>
<dbReference type="Proteomes" id="UP000198916">
    <property type="component" value="Unassembled WGS sequence"/>
</dbReference>
<name>A0A1H7K492_9SPHI</name>
<evidence type="ECO:0000313" key="1">
    <source>
        <dbReference type="EMBL" id="SEK81270.1"/>
    </source>
</evidence>
<dbReference type="OrthoDB" id="1495215at2"/>
<reference evidence="2" key="1">
    <citation type="submission" date="2016-10" db="EMBL/GenBank/DDBJ databases">
        <authorList>
            <person name="Varghese N."/>
            <person name="Submissions S."/>
        </authorList>
    </citation>
    <scope>NUCLEOTIDE SEQUENCE [LARGE SCALE GENOMIC DNA]</scope>
    <source>
        <strain evidence="2">Jip14</strain>
    </source>
</reference>
<accession>A0A1H7K492</accession>
<protein>
    <submittedName>
        <fullName evidence="1">Uncharacterized protein</fullName>
    </submittedName>
</protein>
<evidence type="ECO:0000313" key="2">
    <source>
        <dbReference type="Proteomes" id="UP000198916"/>
    </source>
</evidence>
<keyword evidence="2" id="KW-1185">Reference proteome</keyword>
<proteinExistence type="predicted"/>
<gene>
    <name evidence="1" type="ORF">SAMN05421740_102768</name>
</gene>
<dbReference type="EMBL" id="FNZR01000002">
    <property type="protein sequence ID" value="SEK81270.1"/>
    <property type="molecule type" value="Genomic_DNA"/>
</dbReference>